<dbReference type="Proteomes" id="UP000264605">
    <property type="component" value="Plasmid unnamed1"/>
</dbReference>
<evidence type="ECO:0000313" key="5">
    <source>
        <dbReference type="Proteomes" id="UP000183805"/>
    </source>
</evidence>
<name>A0AAD0S378_9GAMM</name>
<feature type="transmembrane region" description="Helical" evidence="2">
    <location>
        <begin position="63"/>
        <end position="84"/>
    </location>
</feature>
<evidence type="ECO:0000313" key="4">
    <source>
        <dbReference type="EMBL" id="SFT38090.1"/>
    </source>
</evidence>
<keyword evidence="3" id="KW-0614">Plasmid</keyword>
<organism evidence="3 6">
    <name type="scientific">Pseudoalteromonas lipolytica</name>
    <dbReference type="NCBI Taxonomy" id="570156"/>
    <lineage>
        <taxon>Bacteria</taxon>
        <taxon>Pseudomonadati</taxon>
        <taxon>Pseudomonadota</taxon>
        <taxon>Gammaproteobacteria</taxon>
        <taxon>Alteromonadales</taxon>
        <taxon>Pseudoalteromonadaceae</taxon>
        <taxon>Pseudoalteromonas</taxon>
    </lineage>
</organism>
<evidence type="ECO:0008006" key="7">
    <source>
        <dbReference type="Google" id="ProtNLM"/>
    </source>
</evidence>
<dbReference type="KEGG" id="pdj:D0907_18355"/>
<dbReference type="Proteomes" id="UP000183805">
    <property type="component" value="Unassembled WGS sequence"/>
</dbReference>
<feature type="region of interest" description="Disordered" evidence="1">
    <location>
        <begin position="1"/>
        <end position="22"/>
    </location>
</feature>
<dbReference type="EMBL" id="FPAZ01000002">
    <property type="protein sequence ID" value="SFT38090.1"/>
    <property type="molecule type" value="Genomic_DNA"/>
</dbReference>
<feature type="transmembrane region" description="Helical" evidence="2">
    <location>
        <begin position="90"/>
        <end position="109"/>
    </location>
</feature>
<accession>A0AAD0S378</accession>
<evidence type="ECO:0000256" key="2">
    <source>
        <dbReference type="SAM" id="Phobius"/>
    </source>
</evidence>
<dbReference type="EMBL" id="CP032091">
    <property type="protein sequence ID" value="AXV67279.1"/>
    <property type="molecule type" value="Genomic_DNA"/>
</dbReference>
<evidence type="ECO:0000256" key="1">
    <source>
        <dbReference type="SAM" id="MobiDB-lite"/>
    </source>
</evidence>
<keyword evidence="2" id="KW-1133">Transmembrane helix</keyword>
<dbReference type="GeneID" id="99507449"/>
<reference evidence="3 6" key="2">
    <citation type="submission" date="2018-08" db="EMBL/GenBank/DDBJ databases">
        <title>Draft genome sequence of Pseudoalteromonas donghaensis HJ51.</title>
        <authorList>
            <person name="Oh J."/>
            <person name="Roh D."/>
        </authorList>
    </citation>
    <scope>NUCLEOTIDE SEQUENCE [LARGE SCALE GENOMIC DNA]</scope>
    <source>
        <strain evidence="3 6">HJ51</strain>
        <plasmid evidence="3 6">unnamed1</plasmid>
    </source>
</reference>
<reference evidence="4 5" key="1">
    <citation type="submission" date="2016-10" db="EMBL/GenBank/DDBJ databases">
        <authorList>
            <person name="Varghese N."/>
            <person name="Submissions S."/>
        </authorList>
    </citation>
    <scope>NUCLEOTIDE SEQUENCE [LARGE SCALE GENOMIC DNA]</scope>
    <source>
        <strain evidence="4 5">CGMCC 1.8499</strain>
    </source>
</reference>
<evidence type="ECO:0000313" key="6">
    <source>
        <dbReference type="Proteomes" id="UP000264605"/>
    </source>
</evidence>
<keyword evidence="2" id="KW-0812">Transmembrane</keyword>
<geneLocation type="plasmid" evidence="3 6">
    <name>unnamed1</name>
</geneLocation>
<evidence type="ECO:0000313" key="3">
    <source>
        <dbReference type="EMBL" id="AXV67279.1"/>
    </source>
</evidence>
<feature type="transmembrane region" description="Helical" evidence="2">
    <location>
        <begin position="30"/>
        <end position="56"/>
    </location>
</feature>
<dbReference type="AlphaFoldDB" id="A0AAD0S378"/>
<gene>
    <name evidence="3" type="ORF">D0907_18355</name>
    <name evidence="4" type="ORF">SAMN04487854_10245</name>
</gene>
<sequence length="113" mass="12648">MHSQSLQAGQAKEPRGAKKRSQSLSYRVAVFFRFVAAILGGYVFTSVFISLLAVLLPLNKLDSVLLTTTLSVFFYCCVFIWVFAVKSLKVVWITILLTTSLQLFVLALIKGWL</sequence>
<keyword evidence="2" id="KW-0472">Membrane</keyword>
<dbReference type="RefSeq" id="WP_036972593.1">
    <property type="nucleotide sequence ID" value="NZ_CP032091.1"/>
</dbReference>
<keyword evidence="5" id="KW-1185">Reference proteome</keyword>
<protein>
    <recommendedName>
        <fullName evidence="7">Iron transporter</fullName>
    </recommendedName>
</protein>
<proteinExistence type="predicted"/>